<dbReference type="InterPro" id="IPR026961">
    <property type="entry name" value="PGG_dom"/>
</dbReference>
<keyword evidence="4 8" id="KW-1133">Transmembrane helix</keyword>
<dbReference type="SMART" id="SM00248">
    <property type="entry name" value="ANK"/>
    <property type="match status" value="5"/>
</dbReference>
<comment type="subcellular location">
    <subcellularLocation>
        <location evidence="1">Membrane</location>
        <topology evidence="1">Multi-pass membrane protein</topology>
    </subcellularLocation>
</comment>
<evidence type="ECO:0000256" key="8">
    <source>
        <dbReference type="SAM" id="Phobius"/>
    </source>
</evidence>
<evidence type="ECO:0000256" key="5">
    <source>
        <dbReference type="ARBA" id="ARBA00023043"/>
    </source>
</evidence>
<keyword evidence="3" id="KW-0677">Repeat</keyword>
<dbReference type="PANTHER" id="PTHR24186:SF38">
    <property type="entry name" value="ANKYRIN REPEAT FAMILY PROTEIN"/>
    <property type="match status" value="1"/>
</dbReference>
<name>A0ABP1AMJ8_9BRYO</name>
<accession>A0ABP1AMJ8</accession>
<dbReference type="Pfam" id="PF13962">
    <property type="entry name" value="PGG"/>
    <property type="match status" value="1"/>
</dbReference>
<dbReference type="InterPro" id="IPR002110">
    <property type="entry name" value="Ankyrin_rpt"/>
</dbReference>
<evidence type="ECO:0000256" key="7">
    <source>
        <dbReference type="PROSITE-ProRule" id="PRU00023"/>
    </source>
</evidence>
<keyword evidence="5 7" id="KW-0040">ANK repeat</keyword>
<dbReference type="InterPro" id="IPR036770">
    <property type="entry name" value="Ankyrin_rpt-contain_sf"/>
</dbReference>
<dbReference type="Gene3D" id="1.25.40.20">
    <property type="entry name" value="Ankyrin repeat-containing domain"/>
    <property type="match status" value="1"/>
</dbReference>
<evidence type="ECO:0000313" key="10">
    <source>
        <dbReference type="EMBL" id="CAK9863764.1"/>
    </source>
</evidence>
<evidence type="ECO:0000256" key="6">
    <source>
        <dbReference type="ARBA" id="ARBA00023136"/>
    </source>
</evidence>
<keyword evidence="6 8" id="KW-0472">Membrane</keyword>
<evidence type="ECO:0000256" key="4">
    <source>
        <dbReference type="ARBA" id="ARBA00022989"/>
    </source>
</evidence>
<sequence length="609" mass="67636">MASSSHDTRRTSSDAPECCEEIFTMEDHYYKRLRPRSLICGLKDVSTLQRYSEQLSRPNDPEEQLLQKIRDGASEEVLESCLNMTFQKISDEGDVEINGELASVSVDKQRNEGEKRCAKARALVYDKVLGEAKDDARIEEFLVRKLRTDDCLQKGGHCPMVDCSAARWNMVNIVLASIRWRDTAEGGRVLRNEELLAIAIEYGHVKLVQHLTKLQDVDVNSSGHGHLFTALHDKPYNARLTDRRPALGMHFLFLEPIASAARMGNAEMVMILLACDRIDLTQGDPLHWAAAMGHPDVVKELLQSQKQVDVNAVKWIPLKHVDEPRRYGVDFSPLHLASLFGHPTVVKALCEDTKGRLRANTENDEGITALQIATEMKHDEIVKTLLERPEVAKQVEGLYRDRQVHVDAANAILVGAALIASVTFAGWLQPPLGYSAFFGSASMEVGAPSPSGIYPSFVSVAGHPIMQIFWFFNSMSFFFAIATLMVGASAARPPKRGIFIGEVVRSLRASLSLAYILLTVSVGCVMGAFASAGFLVLPPIPKYMVNMGVTVGIGVTVVFLAWTSSKVLYVLKVMKSIICQILNTRIMTKILGYNIRNKMLNFLNDEMRD</sequence>
<reference evidence="10" key="1">
    <citation type="submission" date="2024-03" db="EMBL/GenBank/DDBJ databases">
        <authorList>
            <consortium name="ELIXIR-Norway"/>
            <consortium name="Elixir Norway"/>
        </authorList>
    </citation>
    <scope>NUCLEOTIDE SEQUENCE</scope>
</reference>
<protein>
    <recommendedName>
        <fullName evidence="9">PGG domain-containing protein</fullName>
    </recommendedName>
</protein>
<dbReference type="PROSITE" id="PS50088">
    <property type="entry name" value="ANK_REPEAT"/>
    <property type="match status" value="1"/>
</dbReference>
<evidence type="ECO:0000259" key="9">
    <source>
        <dbReference type="Pfam" id="PF13962"/>
    </source>
</evidence>
<keyword evidence="11" id="KW-1185">Reference proteome</keyword>
<organism evidence="10 11">
    <name type="scientific">Sphagnum jensenii</name>
    <dbReference type="NCBI Taxonomy" id="128206"/>
    <lineage>
        <taxon>Eukaryota</taxon>
        <taxon>Viridiplantae</taxon>
        <taxon>Streptophyta</taxon>
        <taxon>Embryophyta</taxon>
        <taxon>Bryophyta</taxon>
        <taxon>Sphagnophytina</taxon>
        <taxon>Sphagnopsida</taxon>
        <taxon>Sphagnales</taxon>
        <taxon>Sphagnaceae</taxon>
        <taxon>Sphagnum</taxon>
    </lineage>
</organism>
<evidence type="ECO:0000313" key="11">
    <source>
        <dbReference type="Proteomes" id="UP001497522"/>
    </source>
</evidence>
<proteinExistence type="predicted"/>
<feature type="repeat" description="ANK" evidence="7">
    <location>
        <begin position="281"/>
        <end position="313"/>
    </location>
</feature>
<feature type="transmembrane region" description="Helical" evidence="8">
    <location>
        <begin position="512"/>
        <end position="537"/>
    </location>
</feature>
<dbReference type="PANTHER" id="PTHR24186">
    <property type="entry name" value="PROTEIN PHOSPHATASE 1 REGULATORY SUBUNIT"/>
    <property type="match status" value="1"/>
</dbReference>
<dbReference type="Proteomes" id="UP001497522">
    <property type="component" value="Chromosome 14"/>
</dbReference>
<dbReference type="EMBL" id="OZ023715">
    <property type="protein sequence ID" value="CAK9863764.1"/>
    <property type="molecule type" value="Genomic_DNA"/>
</dbReference>
<evidence type="ECO:0000256" key="1">
    <source>
        <dbReference type="ARBA" id="ARBA00004141"/>
    </source>
</evidence>
<dbReference type="Pfam" id="PF12796">
    <property type="entry name" value="Ank_2"/>
    <property type="match status" value="2"/>
</dbReference>
<feature type="domain" description="PGG" evidence="9">
    <location>
        <begin position="407"/>
        <end position="534"/>
    </location>
</feature>
<feature type="transmembrane region" description="Helical" evidence="8">
    <location>
        <begin position="408"/>
        <end position="428"/>
    </location>
</feature>
<feature type="transmembrane region" description="Helical" evidence="8">
    <location>
        <begin position="468"/>
        <end position="491"/>
    </location>
</feature>
<gene>
    <name evidence="10" type="ORF">CSSPJE1EN2_LOCUS6759</name>
</gene>
<keyword evidence="2 8" id="KW-0812">Transmembrane</keyword>
<evidence type="ECO:0000256" key="3">
    <source>
        <dbReference type="ARBA" id="ARBA00022737"/>
    </source>
</evidence>
<dbReference type="SUPFAM" id="SSF48403">
    <property type="entry name" value="Ankyrin repeat"/>
    <property type="match status" value="1"/>
</dbReference>
<evidence type="ECO:0000256" key="2">
    <source>
        <dbReference type="ARBA" id="ARBA00022692"/>
    </source>
</evidence>
<feature type="transmembrane region" description="Helical" evidence="8">
    <location>
        <begin position="543"/>
        <end position="562"/>
    </location>
</feature>